<evidence type="ECO:0000313" key="8">
    <source>
        <dbReference type="Proteomes" id="UP001155027"/>
    </source>
</evidence>
<dbReference type="GO" id="GO:0004731">
    <property type="term" value="F:purine-nucleoside phosphorylase activity"/>
    <property type="evidence" value="ECO:0007669"/>
    <property type="project" value="UniProtKB-EC"/>
</dbReference>
<comment type="caution">
    <text evidence="7">The sequence shown here is derived from an EMBL/GenBank/DDBJ whole genome shotgun (WGS) entry which is preliminary data.</text>
</comment>
<dbReference type="CDD" id="cd09009">
    <property type="entry name" value="PNP-EcPNPII_like"/>
    <property type="match status" value="1"/>
</dbReference>
<evidence type="ECO:0000313" key="7">
    <source>
        <dbReference type="EMBL" id="MCS3676117.1"/>
    </source>
</evidence>
<dbReference type="EC" id="2.4.2.1" evidence="5"/>
<keyword evidence="3 5" id="KW-0328">Glycosyltransferase</keyword>
<comment type="function">
    <text evidence="5">The purine nucleoside phosphorylases catalyze the phosphorolytic breakdown of the N-glycosidic bond in the beta-(deoxy)ribonucleoside molecules, with the formation of the corresponding free purine bases and pentose-1-phosphate.</text>
</comment>
<comment type="similarity">
    <text evidence="2 5">Belongs to the PNP/MTAP phosphorylase family.</text>
</comment>
<dbReference type="Pfam" id="PF01048">
    <property type="entry name" value="PNP_UDP_1"/>
    <property type="match status" value="1"/>
</dbReference>
<dbReference type="NCBIfam" id="TIGR01697">
    <property type="entry name" value="PNPH-PUNA-XAPA"/>
    <property type="match status" value="1"/>
</dbReference>
<dbReference type="InterPro" id="IPR000845">
    <property type="entry name" value="Nucleoside_phosphorylase_d"/>
</dbReference>
<dbReference type="EMBL" id="JANUAU010000001">
    <property type="protein sequence ID" value="MCS3676117.1"/>
    <property type="molecule type" value="Genomic_DNA"/>
</dbReference>
<reference evidence="7" key="1">
    <citation type="submission" date="2022-08" db="EMBL/GenBank/DDBJ databases">
        <title>Genomic Encyclopedia of Type Strains, Phase V (KMG-V): Genome sequencing to study the core and pangenomes of soil and plant-associated prokaryotes.</title>
        <authorList>
            <person name="Whitman W."/>
        </authorList>
    </citation>
    <scope>NUCLEOTIDE SEQUENCE</scope>
    <source>
        <strain evidence="7">0</strain>
    </source>
</reference>
<dbReference type="NCBIfam" id="NF006054">
    <property type="entry name" value="PRK08202.1"/>
    <property type="match status" value="1"/>
</dbReference>
<dbReference type="SUPFAM" id="SSF53167">
    <property type="entry name" value="Purine and uridine phosphorylases"/>
    <property type="match status" value="1"/>
</dbReference>
<dbReference type="Proteomes" id="UP001155027">
    <property type="component" value="Unassembled WGS sequence"/>
</dbReference>
<organism evidence="7 8">
    <name type="scientific">Salinibacter ruber</name>
    <dbReference type="NCBI Taxonomy" id="146919"/>
    <lineage>
        <taxon>Bacteria</taxon>
        <taxon>Pseudomonadati</taxon>
        <taxon>Rhodothermota</taxon>
        <taxon>Rhodothermia</taxon>
        <taxon>Rhodothermales</taxon>
        <taxon>Salinibacteraceae</taxon>
        <taxon>Salinibacter</taxon>
    </lineage>
</organism>
<keyword evidence="4 5" id="KW-0808">Transferase</keyword>
<evidence type="ECO:0000256" key="4">
    <source>
        <dbReference type="ARBA" id="ARBA00022679"/>
    </source>
</evidence>
<dbReference type="PIRSF" id="PIRSF000477">
    <property type="entry name" value="PurNPase"/>
    <property type="match status" value="1"/>
</dbReference>
<evidence type="ECO:0000259" key="6">
    <source>
        <dbReference type="Pfam" id="PF01048"/>
    </source>
</evidence>
<evidence type="ECO:0000256" key="5">
    <source>
        <dbReference type="PIRNR" id="PIRNR000477"/>
    </source>
</evidence>
<gene>
    <name evidence="7" type="ORF">GGP71_000013</name>
</gene>
<evidence type="ECO:0000256" key="2">
    <source>
        <dbReference type="ARBA" id="ARBA00006751"/>
    </source>
</evidence>
<name>A0A9X2PSS9_9BACT</name>
<evidence type="ECO:0000256" key="1">
    <source>
        <dbReference type="ARBA" id="ARBA00005058"/>
    </source>
</evidence>
<dbReference type="Gene3D" id="3.40.50.1580">
    <property type="entry name" value="Nucleoside phosphorylase domain"/>
    <property type="match status" value="1"/>
</dbReference>
<dbReference type="PANTHER" id="PTHR11904:SF9">
    <property type="entry name" value="PURINE NUCLEOSIDE PHOSPHORYLASE-RELATED"/>
    <property type="match status" value="1"/>
</dbReference>
<dbReference type="GO" id="GO:0009116">
    <property type="term" value="P:nucleoside metabolic process"/>
    <property type="evidence" value="ECO:0007669"/>
    <property type="project" value="InterPro"/>
</dbReference>
<comment type="pathway">
    <text evidence="1 5">Purine metabolism; purine nucleoside salvage.</text>
</comment>
<protein>
    <recommendedName>
        <fullName evidence="5">Purine nucleoside phosphorylase</fullName>
        <ecNumber evidence="5">2.4.2.1</ecNumber>
    </recommendedName>
    <alternativeName>
        <fullName evidence="5">Inosine-guanosine phosphorylase</fullName>
    </alternativeName>
</protein>
<proteinExistence type="inferred from homology"/>
<dbReference type="InterPro" id="IPR011268">
    <property type="entry name" value="Purine_phosphorylase"/>
</dbReference>
<evidence type="ECO:0000256" key="3">
    <source>
        <dbReference type="ARBA" id="ARBA00022676"/>
    </source>
</evidence>
<dbReference type="RefSeq" id="WP_251968905.1">
    <property type="nucleotide sequence ID" value="NZ_CALTSA010000004.1"/>
</dbReference>
<dbReference type="AlphaFoldDB" id="A0A9X2PSS9"/>
<sequence length="289" mass="30637">MPRSTAASMRSDPAVYDHEDLDAARAAVRERVGWAPEMALILGSGLGRLAEAADETTVVPAAEIPGYPESTVEGHSGKLVFGALEDTRVVFVQGRVHLYEGYPVQKIAMPVRLVHALGANRMLVTNSAGGINRTFDPGTLMFITSHLNMAFASPGVGAGAGPARQRSEEEQAPFYEPGWTSRAEQVALDLGLDARRGTYAWTLGPSYETKAEVRALEQLGADAVGMSTVPEVIQAHQLGMAVLGLSTITNPAAGLAPGGLDHDEVLEVSERVRGDLMKLVRGIVRVADA</sequence>
<feature type="domain" description="Nucleoside phosphorylase" evidence="6">
    <location>
        <begin position="38"/>
        <end position="285"/>
    </location>
</feature>
<dbReference type="PANTHER" id="PTHR11904">
    <property type="entry name" value="METHYLTHIOADENOSINE/PURINE NUCLEOSIDE PHOSPHORYLASE"/>
    <property type="match status" value="1"/>
</dbReference>
<dbReference type="GO" id="GO:0005737">
    <property type="term" value="C:cytoplasm"/>
    <property type="evidence" value="ECO:0007669"/>
    <property type="project" value="TreeGrafter"/>
</dbReference>
<accession>A0A9X2PSS9</accession>
<dbReference type="InterPro" id="IPR035994">
    <property type="entry name" value="Nucleoside_phosphorylase_sf"/>
</dbReference>